<accession>A0A7J9EA16</accession>
<name>A0A7J9EA16_9ROSI</name>
<protein>
    <submittedName>
        <fullName evidence="1">Uncharacterized protein</fullName>
    </submittedName>
</protein>
<dbReference type="Proteomes" id="UP000593568">
    <property type="component" value="Unassembled WGS sequence"/>
</dbReference>
<gene>
    <name evidence="1" type="ORF">Gotri_018564</name>
</gene>
<proteinExistence type="predicted"/>
<evidence type="ECO:0000313" key="1">
    <source>
        <dbReference type="EMBL" id="MBA0769873.1"/>
    </source>
</evidence>
<comment type="caution">
    <text evidence="1">The sequence shown here is derived from an EMBL/GenBank/DDBJ whole genome shotgun (WGS) entry which is preliminary data.</text>
</comment>
<dbReference type="EMBL" id="JABEZW010000007">
    <property type="protein sequence ID" value="MBA0769873.1"/>
    <property type="molecule type" value="Genomic_DNA"/>
</dbReference>
<evidence type="ECO:0000313" key="2">
    <source>
        <dbReference type="Proteomes" id="UP000593568"/>
    </source>
</evidence>
<reference evidence="1 2" key="1">
    <citation type="journal article" date="2019" name="Genome Biol. Evol.">
        <title>Insights into the evolution of the New World diploid cottons (Gossypium, subgenus Houzingenia) based on genome sequencing.</title>
        <authorList>
            <person name="Grover C.E."/>
            <person name="Arick M.A. 2nd"/>
            <person name="Thrash A."/>
            <person name="Conover J.L."/>
            <person name="Sanders W.S."/>
            <person name="Peterson D.G."/>
            <person name="Frelichowski J.E."/>
            <person name="Scheffler J.A."/>
            <person name="Scheffler B.E."/>
            <person name="Wendel J.F."/>
        </authorList>
    </citation>
    <scope>NUCLEOTIDE SEQUENCE [LARGE SCALE GENOMIC DNA]</scope>
    <source>
        <strain evidence="1">8</strain>
        <tissue evidence="1">Leaf</tissue>
    </source>
</reference>
<organism evidence="1 2">
    <name type="scientific">Gossypium trilobum</name>
    <dbReference type="NCBI Taxonomy" id="34281"/>
    <lineage>
        <taxon>Eukaryota</taxon>
        <taxon>Viridiplantae</taxon>
        <taxon>Streptophyta</taxon>
        <taxon>Embryophyta</taxon>
        <taxon>Tracheophyta</taxon>
        <taxon>Spermatophyta</taxon>
        <taxon>Magnoliopsida</taxon>
        <taxon>eudicotyledons</taxon>
        <taxon>Gunneridae</taxon>
        <taxon>Pentapetalae</taxon>
        <taxon>rosids</taxon>
        <taxon>malvids</taxon>
        <taxon>Malvales</taxon>
        <taxon>Malvaceae</taxon>
        <taxon>Malvoideae</taxon>
        <taxon>Gossypium</taxon>
    </lineage>
</organism>
<sequence>MLYHALMLLLTVYIYALKILGKSPV</sequence>
<keyword evidence="2" id="KW-1185">Reference proteome</keyword>
<dbReference type="AlphaFoldDB" id="A0A7J9EA16"/>